<feature type="domain" description="DNA2/NAM7 helicase helicase" evidence="1">
    <location>
        <begin position="285"/>
        <end position="698"/>
    </location>
</feature>
<comment type="caution">
    <text evidence="4">The sequence shown here is derived from an EMBL/GenBank/DDBJ whole genome shotgun (WGS) entry which is preliminary data.</text>
</comment>
<name>A0A835BMK9_9POAL</name>
<dbReference type="FunFam" id="3.40.50.300:FF:006045">
    <property type="entry name" value="p-loop containing nucleoside triphosphate hydrolase superfamily protein"/>
    <property type="match status" value="1"/>
</dbReference>
<feature type="domain" description="DNA2/NAM7 helicase-like C-terminal" evidence="2">
    <location>
        <begin position="714"/>
        <end position="812"/>
    </location>
</feature>
<dbReference type="InterPro" id="IPR045055">
    <property type="entry name" value="DNA2/NAM7-like"/>
</dbReference>
<dbReference type="GO" id="GO:0004386">
    <property type="term" value="F:helicase activity"/>
    <property type="evidence" value="ECO:0007669"/>
    <property type="project" value="InterPro"/>
</dbReference>
<dbReference type="InterPro" id="IPR047187">
    <property type="entry name" value="SF1_C_Upf1"/>
</dbReference>
<dbReference type="Pfam" id="PF20073">
    <property type="entry name" value="DUF6469"/>
    <property type="match status" value="2"/>
</dbReference>
<sequence>MSDSDGDEYQSASGNDTMEAVASYWATEKNRFVLGHLERKVFSWSIRDVFNRDLLRHQVTPIKRHLVVKKIPDTFESFASYLKSFAYPLIEEVHADIFSSLDGYSQASFIEVIKMENLHHEKPIFGLEVKEPVKDVKSREIYEPIEGDIVVISSKKPRHVSDLTQNKASYVLGSVLKSGGEDISPDCCIVELSSAIPGEADSQTKMPKRPLFVVFLINMKTYNRIWKCLHMGSNDVNLHELRNKRSSDLVNMVWQYKPKAMEDASSSCFQLSQSSLDGLGLEQLNLNDSQMKAIADCILAMDSHSSSLKLLWGPPGTGKTKTISTILWAMLVKGRKTLACAPTNTAVLEVAARIVNLVGKPSDSSVCFLNDIVLYGNKKRMNIDNGNILSAVFLDSRAKRLLPCFMPNTGWRHCLCSLLDLLENSATKYQVYIEDIIEQEISKKDDYEKKSKESEDKDNVCDNEEWYDSGDVEQTLMVPPFKRYLKDDYNKLSENLYYCIDILYNDHPRNPETGRSFQCMLEVLELIKIIYALINSDNDDGDLWSDELLESKIEDNGNPEIWPEQLASVRTNSSNKLKFSMARSLCMEELRYLCMNLELPNYYSERYVQQYLLARTKCILCTVSSSFKLYNVPMGNPSSDICGVLNKPENIKPLELLVVDEAAQLKECETLIPLHLPGLKQAVFIGDEYQLPALVKSKISDRANFGRSVFERLSSLGYESVSTGRNASVGVVSPYNAQVRAIQEKLGKTYSKYDGFSVKVKSVDGFQGAEEDIIIISTVRSNGAGSVGFLTNLQRTNVALTRAKHCLWIVGNGTTLSSSNSVWQKIIKDAQDRGCFFDVDDDKDLSNAVVKAIIEQDDADNLVRMESLHISRPRQARFRGAIATVPALEMIRRGGGRGGGGMQRNDDGGEEWPNLVDVVLSWSLKDVMNEDLFKDKVKKIPATFCYLKNYLEWFTSPLLEELRAEMSSSLESLSTLPSVKISSIEEKKGKYDIWVASDSQAAKSCNQPECYAPSVGDVMILSDVKPGHISDITRNGRPYRVAFLTEGGDEDDDLPTSKYGIISSGKIDAADEKCQDGKIKPLFAVYLLNIVTYIRIWRCLDYEAVRRNRGLIQEMVHYFPAPDIGQERTEDAGSFDSVEIWTKLSTMDLNNSQNDAVLNCISKMHRNSNNFSLIWGPPGTGKTKTISVLLCSSKVITNKKIELLVIDEAAQLKECETLIPLRLWTLKHAVLIGDECQLPATVKSKVEVPSPSELNEEGSSSTSVSTYARSLSSDIVVVSELMHPRDEPDDVDYITSLPIVLEKEEDVKDITDIPFVPNKEDIVEDIARRSSSDIFVVSDLSYPRDEHENIDYITTLPIVPDNEEGVKDITIMPVILNKEDIVEDTARSSSSDIFVVSEVSNPRDKPKNADYITTLPIVPKKEEGVKDITSMPVSPNKEDIVDDASTYAIPCAILCCVATLCMRFLRS</sequence>
<organism evidence="4 5">
    <name type="scientific">Digitaria exilis</name>
    <dbReference type="NCBI Taxonomy" id="1010633"/>
    <lineage>
        <taxon>Eukaryota</taxon>
        <taxon>Viridiplantae</taxon>
        <taxon>Streptophyta</taxon>
        <taxon>Embryophyta</taxon>
        <taxon>Tracheophyta</taxon>
        <taxon>Spermatophyta</taxon>
        <taxon>Magnoliopsida</taxon>
        <taxon>Liliopsida</taxon>
        <taxon>Poales</taxon>
        <taxon>Poaceae</taxon>
        <taxon>PACMAD clade</taxon>
        <taxon>Panicoideae</taxon>
        <taxon>Panicodae</taxon>
        <taxon>Paniceae</taxon>
        <taxon>Anthephorinae</taxon>
        <taxon>Digitaria</taxon>
    </lineage>
</organism>
<protein>
    <submittedName>
        <fullName evidence="4">Uncharacterized protein</fullName>
    </submittedName>
</protein>
<feature type="domain" description="DUF6469" evidence="3">
    <location>
        <begin position="1007"/>
        <end position="1101"/>
    </location>
</feature>
<dbReference type="FunFam" id="3.40.50.300:FF:002771">
    <property type="entry name" value="p-loop containing nucleoside triphosphate hydrolase superfamily protein"/>
    <property type="match status" value="1"/>
</dbReference>
<reference evidence="4" key="1">
    <citation type="submission" date="2020-07" db="EMBL/GenBank/DDBJ databases">
        <title>Genome sequence and genetic diversity analysis of an under-domesticated orphan crop, white fonio (Digitaria exilis).</title>
        <authorList>
            <person name="Bennetzen J.L."/>
            <person name="Chen S."/>
            <person name="Ma X."/>
            <person name="Wang X."/>
            <person name="Yssel A.E.J."/>
            <person name="Chaluvadi S.R."/>
            <person name="Johnson M."/>
            <person name="Gangashetty P."/>
            <person name="Hamidou F."/>
            <person name="Sanogo M.D."/>
            <person name="Zwaenepoel A."/>
            <person name="Wallace J."/>
            <person name="Van De Peer Y."/>
            <person name="Van Deynze A."/>
        </authorList>
    </citation>
    <scope>NUCLEOTIDE SEQUENCE</scope>
    <source>
        <tissue evidence="4">Leaves</tissue>
    </source>
</reference>
<evidence type="ECO:0000259" key="2">
    <source>
        <dbReference type="Pfam" id="PF13087"/>
    </source>
</evidence>
<accession>A0A835BMK9</accession>
<dbReference type="EMBL" id="JACEFO010001785">
    <property type="protein sequence ID" value="KAF8702583.1"/>
    <property type="molecule type" value="Genomic_DNA"/>
</dbReference>
<evidence type="ECO:0000259" key="3">
    <source>
        <dbReference type="Pfam" id="PF20073"/>
    </source>
</evidence>
<dbReference type="Gene3D" id="3.40.50.300">
    <property type="entry name" value="P-loop containing nucleotide triphosphate hydrolases"/>
    <property type="match status" value="4"/>
</dbReference>
<dbReference type="SUPFAM" id="SSF52540">
    <property type="entry name" value="P-loop containing nucleoside triphosphate hydrolases"/>
    <property type="match status" value="2"/>
</dbReference>
<dbReference type="PANTHER" id="PTHR10887">
    <property type="entry name" value="DNA2/NAM7 HELICASE FAMILY"/>
    <property type="match status" value="1"/>
</dbReference>
<dbReference type="Pfam" id="PF13087">
    <property type="entry name" value="AAA_12"/>
    <property type="match status" value="1"/>
</dbReference>
<keyword evidence="5" id="KW-1185">Reference proteome</keyword>
<evidence type="ECO:0000259" key="1">
    <source>
        <dbReference type="Pfam" id="PF13086"/>
    </source>
</evidence>
<dbReference type="CDD" id="cd18808">
    <property type="entry name" value="SF1_C_Upf1"/>
    <property type="match status" value="1"/>
</dbReference>
<feature type="domain" description="DUF6469" evidence="3">
    <location>
        <begin position="137"/>
        <end position="234"/>
    </location>
</feature>
<dbReference type="Proteomes" id="UP000636709">
    <property type="component" value="Unassembled WGS sequence"/>
</dbReference>
<dbReference type="InterPro" id="IPR027417">
    <property type="entry name" value="P-loop_NTPase"/>
</dbReference>
<dbReference type="CDD" id="cd17934">
    <property type="entry name" value="DEXXQc_Upf1-like"/>
    <property type="match status" value="1"/>
</dbReference>
<dbReference type="PANTHER" id="PTHR10887:SF461">
    <property type="entry name" value="OS04G0582000 PROTEIN"/>
    <property type="match status" value="1"/>
</dbReference>
<dbReference type="InterPro" id="IPR045529">
    <property type="entry name" value="DUF6469"/>
</dbReference>
<feature type="domain" description="DNA2/NAM7 helicase helicase" evidence="1">
    <location>
        <begin position="1149"/>
        <end position="1190"/>
    </location>
</feature>
<gene>
    <name evidence="4" type="ORF">HU200_032967</name>
</gene>
<evidence type="ECO:0000313" key="4">
    <source>
        <dbReference type="EMBL" id="KAF8702583.1"/>
    </source>
</evidence>
<feature type="domain" description="DNA2/NAM7 helicase helicase" evidence="1">
    <location>
        <begin position="1192"/>
        <end position="1245"/>
    </location>
</feature>
<proteinExistence type="predicted"/>
<dbReference type="Pfam" id="PF13086">
    <property type="entry name" value="AAA_11"/>
    <property type="match status" value="3"/>
</dbReference>
<dbReference type="InterPro" id="IPR041677">
    <property type="entry name" value="DNA2/NAM7_AAA_11"/>
</dbReference>
<dbReference type="InterPro" id="IPR041679">
    <property type="entry name" value="DNA2/NAM7-like_C"/>
</dbReference>
<dbReference type="OrthoDB" id="6513042at2759"/>
<evidence type="ECO:0000313" key="5">
    <source>
        <dbReference type="Proteomes" id="UP000636709"/>
    </source>
</evidence>